<protein>
    <recommendedName>
        <fullName evidence="3">ASCH domain-containing protein</fullName>
    </recommendedName>
</protein>
<organism evidence="1 2">
    <name type="scientific">Bifidobacterium pseudolongum</name>
    <dbReference type="NCBI Taxonomy" id="1694"/>
    <lineage>
        <taxon>Bacteria</taxon>
        <taxon>Bacillati</taxon>
        <taxon>Actinomycetota</taxon>
        <taxon>Actinomycetes</taxon>
        <taxon>Bifidobacteriales</taxon>
        <taxon>Bifidobacteriaceae</taxon>
        <taxon>Bifidobacterium</taxon>
    </lineage>
</organism>
<dbReference type="Proteomes" id="UP000265970">
    <property type="component" value="Unassembled WGS sequence"/>
</dbReference>
<evidence type="ECO:0000313" key="1">
    <source>
        <dbReference type="EMBL" id="RGW07015.1"/>
    </source>
</evidence>
<sequence length="139" mass="15917">MITRSVTVAKIRREYWQMIQDGRKRYEIRDSPVERTSSAFVFVDAESQDHLGCARITSETRFGGYDASPWTWNMLSQLSTIPVDELKELFSWMLGVENMESEVDLYAYEVEPIDEATLTDYILRGPDAFTDKSAEGEGA</sequence>
<accession>A0A395XC46</accession>
<name>A0A395XC46_9BIFI</name>
<evidence type="ECO:0000313" key="2">
    <source>
        <dbReference type="Proteomes" id="UP000265970"/>
    </source>
</evidence>
<dbReference type="RefSeq" id="WP_118239779.1">
    <property type="nucleotide sequence ID" value="NZ_QRZV01000009.1"/>
</dbReference>
<dbReference type="EMBL" id="QRZV01000009">
    <property type="protein sequence ID" value="RGW07015.1"/>
    <property type="molecule type" value="Genomic_DNA"/>
</dbReference>
<comment type="caution">
    <text evidence="1">The sequence shown here is derived from an EMBL/GenBank/DDBJ whole genome shotgun (WGS) entry which is preliminary data.</text>
</comment>
<proteinExistence type="predicted"/>
<gene>
    <name evidence="1" type="ORF">DWV92_09360</name>
</gene>
<reference evidence="1 2" key="1">
    <citation type="submission" date="2018-08" db="EMBL/GenBank/DDBJ databases">
        <title>A genome reference for cultivated species of the human gut microbiota.</title>
        <authorList>
            <person name="Zou Y."/>
            <person name="Xue W."/>
            <person name="Luo G."/>
        </authorList>
    </citation>
    <scope>NUCLEOTIDE SEQUENCE [LARGE SCALE GENOMIC DNA]</scope>
    <source>
        <strain evidence="1 2">AF13-3LB</strain>
    </source>
</reference>
<dbReference type="AlphaFoldDB" id="A0A395XC46"/>
<evidence type="ECO:0008006" key="3">
    <source>
        <dbReference type="Google" id="ProtNLM"/>
    </source>
</evidence>